<gene>
    <name evidence="2" type="ORF">DPX16_6492</name>
</gene>
<keyword evidence="3" id="KW-1185">Reference proteome</keyword>
<dbReference type="AlphaFoldDB" id="A0A3N0YCU1"/>
<dbReference type="EMBL" id="RJVU01047059">
    <property type="protein sequence ID" value="ROL44047.1"/>
    <property type="molecule type" value="Genomic_DNA"/>
</dbReference>
<feature type="compositionally biased region" description="Pro residues" evidence="1">
    <location>
        <begin position="95"/>
        <end position="108"/>
    </location>
</feature>
<protein>
    <submittedName>
        <fullName evidence="2">Uncharacterized protein</fullName>
    </submittedName>
</protein>
<organism evidence="2 3">
    <name type="scientific">Anabarilius grahami</name>
    <name type="common">Kanglang fish</name>
    <name type="synonym">Barilius grahami</name>
    <dbReference type="NCBI Taxonomy" id="495550"/>
    <lineage>
        <taxon>Eukaryota</taxon>
        <taxon>Metazoa</taxon>
        <taxon>Chordata</taxon>
        <taxon>Craniata</taxon>
        <taxon>Vertebrata</taxon>
        <taxon>Euteleostomi</taxon>
        <taxon>Actinopterygii</taxon>
        <taxon>Neopterygii</taxon>
        <taxon>Teleostei</taxon>
        <taxon>Ostariophysi</taxon>
        <taxon>Cypriniformes</taxon>
        <taxon>Xenocyprididae</taxon>
        <taxon>Xenocypridinae</taxon>
        <taxon>Xenocypridinae incertae sedis</taxon>
        <taxon>Anabarilius</taxon>
    </lineage>
</organism>
<evidence type="ECO:0000256" key="1">
    <source>
        <dbReference type="SAM" id="MobiDB-lite"/>
    </source>
</evidence>
<accession>A0A3N0YCU1</accession>
<feature type="compositionally biased region" description="Polar residues" evidence="1">
    <location>
        <begin position="1"/>
        <end position="15"/>
    </location>
</feature>
<feature type="region of interest" description="Disordered" evidence="1">
    <location>
        <begin position="84"/>
        <end position="118"/>
    </location>
</feature>
<evidence type="ECO:0000313" key="2">
    <source>
        <dbReference type="EMBL" id="ROL44047.1"/>
    </source>
</evidence>
<reference evidence="2 3" key="1">
    <citation type="submission" date="2018-10" db="EMBL/GenBank/DDBJ databases">
        <title>Genome assembly for a Yunnan-Guizhou Plateau 3E fish, Anabarilius grahami (Regan), and its evolutionary and genetic applications.</title>
        <authorList>
            <person name="Jiang W."/>
        </authorList>
    </citation>
    <scope>NUCLEOTIDE SEQUENCE [LARGE SCALE GENOMIC DNA]</scope>
    <source>
        <strain evidence="2">AG-KIZ</strain>
        <tissue evidence="2">Muscle</tissue>
    </source>
</reference>
<sequence length="265" mass="27414">MFESAPTGTTEQNITMEPEQRGTDQVCELAAPSVAEGILVECEGNIGHSALVGSLGTSAPPGSDIVTPPLRTCGPAAALWPSTPSATASSALPQDLPPPSVAPTPPLPSRSLLPPRGGRRCGSVAVAQAIGVPLRHRLSGCAVGSTFHVIVASSHPHGGVIDNIAMATPLAVAWIGHHLPLLKAPPWLTPPSSPPWTLVFRLLPVGRPPPEPPPTSSAHFFTSSSSSPLLYGTRMCLPGGGVITPSRHMNFQFCFFSSVTCAPLF</sequence>
<name>A0A3N0YCU1_ANAGA</name>
<feature type="region of interest" description="Disordered" evidence="1">
    <location>
        <begin position="1"/>
        <end position="21"/>
    </location>
</feature>
<dbReference type="Proteomes" id="UP000281406">
    <property type="component" value="Unassembled WGS sequence"/>
</dbReference>
<feature type="compositionally biased region" description="Low complexity" evidence="1">
    <location>
        <begin position="84"/>
        <end position="93"/>
    </location>
</feature>
<comment type="caution">
    <text evidence="2">The sequence shown here is derived from an EMBL/GenBank/DDBJ whole genome shotgun (WGS) entry which is preliminary data.</text>
</comment>
<evidence type="ECO:0000313" key="3">
    <source>
        <dbReference type="Proteomes" id="UP000281406"/>
    </source>
</evidence>
<proteinExistence type="predicted"/>